<dbReference type="InterPro" id="IPR008863">
    <property type="entry name" value="Toxic_anion-R_TelA"/>
</dbReference>
<evidence type="ECO:0000313" key="1">
    <source>
        <dbReference type="EMBL" id="MDF0591158.1"/>
    </source>
</evidence>
<dbReference type="RefSeq" id="WP_316966899.1">
    <property type="nucleotide sequence ID" value="NZ_JARFPK010000029.1"/>
</dbReference>
<name>A0ABT5X920_9EURY</name>
<reference evidence="1 2" key="1">
    <citation type="submission" date="2023-03" db="EMBL/GenBank/DDBJ databases">
        <title>WGS of Methanotrichaceae archaeon Mx.</title>
        <authorList>
            <person name="Sorokin D.Y."/>
            <person name="Merkel A.Y."/>
        </authorList>
    </citation>
    <scope>NUCLEOTIDE SEQUENCE [LARGE SCALE GENOMIC DNA]</scope>
    <source>
        <strain evidence="1 2">Mx</strain>
    </source>
</reference>
<keyword evidence="2" id="KW-1185">Reference proteome</keyword>
<organism evidence="1 2">
    <name type="scientific">Candidatus Methanocrinis natronophilus</name>
    <dbReference type="NCBI Taxonomy" id="3033396"/>
    <lineage>
        <taxon>Archaea</taxon>
        <taxon>Methanobacteriati</taxon>
        <taxon>Methanobacteriota</taxon>
        <taxon>Stenosarchaea group</taxon>
        <taxon>Methanomicrobia</taxon>
        <taxon>Methanotrichales</taxon>
        <taxon>Methanotrichaceae</taxon>
        <taxon>Methanocrinis</taxon>
    </lineage>
</organism>
<gene>
    <name evidence="1" type="ORF">P0O15_08255</name>
</gene>
<protein>
    <submittedName>
        <fullName evidence="1">Toxic anion resistance protein</fullName>
    </submittedName>
</protein>
<accession>A0ABT5X920</accession>
<dbReference type="EMBL" id="JARFPK010000029">
    <property type="protein sequence ID" value="MDF0591158.1"/>
    <property type="molecule type" value="Genomic_DNA"/>
</dbReference>
<dbReference type="Proteomes" id="UP001220010">
    <property type="component" value="Unassembled WGS sequence"/>
</dbReference>
<evidence type="ECO:0000313" key="2">
    <source>
        <dbReference type="Proteomes" id="UP001220010"/>
    </source>
</evidence>
<sequence length="397" mass="44354">MAFTMKVADEAANDERAQEPFTMEVPDEAAIKKEVLDQVRPAPEEVGQLQSMAEDNVEQILALDIGEFGRKKYILASIDSFGVDSMKGSAAKNSLLQVTVGHLSRDGDEGGVVAKGLTDLNRELKELDPGLIDFTRTGILGKIFDPVRAYFSRYQKADSAIAEIILSLERGKAILKNDNTTLEIEQEALRGLTKKLMKEIELGILMDRSIEMEIEAARAGNEDPEKVRFVAEEVLFPLRQRVMDMQQMVIVNQQGVMAMEVVLRNNKELIRGVDRAQTVTISALRTAVTVAGALYNQRIVLKKIEMLNDTTNDIIRGTSQMLKYQGAEIQRRSMETNISVEGMKAAFADVMEALDSISTYKQEALPRMRDTVHQFKELAAIGEEQIKQIEEGRRLTD</sequence>
<dbReference type="PIRSF" id="PIRSF026508">
    <property type="entry name" value="TelA"/>
    <property type="match status" value="1"/>
</dbReference>
<dbReference type="Pfam" id="PF05816">
    <property type="entry name" value="TelA"/>
    <property type="match status" value="1"/>
</dbReference>
<proteinExistence type="predicted"/>
<dbReference type="PANTHER" id="PTHR38432">
    <property type="entry name" value="TELA-LIKE PROTEIN SAOUHSC_01408"/>
    <property type="match status" value="1"/>
</dbReference>
<comment type="caution">
    <text evidence="1">The sequence shown here is derived from an EMBL/GenBank/DDBJ whole genome shotgun (WGS) entry which is preliminary data.</text>
</comment>
<dbReference type="PANTHER" id="PTHR38432:SF1">
    <property type="entry name" value="TELA-LIKE PROTEIN SAOUHSC_01408"/>
    <property type="match status" value="1"/>
</dbReference>